<organism evidence="1 2">
    <name type="scientific">Variovorax guangxiensis</name>
    <dbReference type="NCBI Taxonomy" id="1775474"/>
    <lineage>
        <taxon>Bacteria</taxon>
        <taxon>Pseudomonadati</taxon>
        <taxon>Pseudomonadota</taxon>
        <taxon>Betaproteobacteria</taxon>
        <taxon>Burkholderiales</taxon>
        <taxon>Comamonadaceae</taxon>
        <taxon>Variovorax</taxon>
    </lineage>
</organism>
<proteinExistence type="predicted"/>
<sequence length="524" mass="57602">MNAARSWSAWHRSSAKLATSLLAAMLIGACGIPRSAPNVSAPDEAMQMRWLDRVSWGASATDAQQLAHQGLPAWLARQLHPGPEVLPPAVQAQIDAMTITRTPVEPLARSLDAQRRAADALPDEDPKKAARQAYQQEMQRLEREAQQRFVLRALYSPNQLQSQMTWFWANHFNVNARKDNLRALVGDYEENAIRPHALGRFRDLLGATLRHPAMLRYLDNAQNAANRINENYARELMELHTLGVGSGYSQADVQELARVLTGVGVASLAADAPSPNVKPALRGDYVRDGLFEFNPNRHDYGPKTLLGQPITQRGLAEVDEALDRLARAPATARFVSTRLAVYFVADVPPPALVDRMSAVFLRSDGDIAAVLRAMFESPEFTASLGSKFRDPVHYVIGNVRLAYDDRPALNVNPLIGWINRLGQPLYGHETPDGYALTQAAWASSGQMAGRFEIARAIGASGAVLFRTDDKAPLEKPAFPPLAQSAAVRTSLPAFSADTRDALAQAKSPQDWNTFLLASPERMRR</sequence>
<protein>
    <submittedName>
        <fullName evidence="1">DUF1800 domain-containing protein</fullName>
    </submittedName>
</protein>
<accession>A0A502DZJ7</accession>
<gene>
    <name evidence="1" type="ORF">EAH82_05770</name>
</gene>
<evidence type="ECO:0000313" key="2">
    <source>
        <dbReference type="Proteomes" id="UP000319212"/>
    </source>
</evidence>
<dbReference type="AlphaFoldDB" id="A0A502DZJ7"/>
<dbReference type="InterPro" id="IPR014917">
    <property type="entry name" value="DUF1800"/>
</dbReference>
<dbReference type="Pfam" id="PF08811">
    <property type="entry name" value="DUF1800"/>
    <property type="match status" value="1"/>
</dbReference>
<evidence type="ECO:0000313" key="1">
    <source>
        <dbReference type="EMBL" id="TPG30948.1"/>
    </source>
</evidence>
<dbReference type="OrthoDB" id="9772295at2"/>
<comment type="caution">
    <text evidence="1">The sequence shown here is derived from an EMBL/GenBank/DDBJ whole genome shotgun (WGS) entry which is preliminary data.</text>
</comment>
<dbReference type="RefSeq" id="WP_140839417.1">
    <property type="nucleotide sequence ID" value="NZ_RCZI01000001.1"/>
</dbReference>
<reference evidence="1 2" key="1">
    <citation type="journal article" date="2019" name="Environ. Microbiol.">
        <title>Species interactions and distinct microbial communities in high Arctic permafrost affected cryosols are associated with the CH4 and CO2 gas fluxes.</title>
        <authorList>
            <person name="Altshuler I."/>
            <person name="Hamel J."/>
            <person name="Turney S."/>
            <person name="Magnuson E."/>
            <person name="Levesque R."/>
            <person name="Greer C."/>
            <person name="Whyte L.G."/>
        </authorList>
    </citation>
    <scope>NUCLEOTIDE SEQUENCE [LARGE SCALE GENOMIC DNA]</scope>
    <source>
        <strain evidence="1 2">S06.C</strain>
    </source>
</reference>
<dbReference type="EMBL" id="RCZI01000001">
    <property type="protein sequence ID" value="TPG30948.1"/>
    <property type="molecule type" value="Genomic_DNA"/>
</dbReference>
<dbReference type="PROSITE" id="PS51257">
    <property type="entry name" value="PROKAR_LIPOPROTEIN"/>
    <property type="match status" value="1"/>
</dbReference>
<dbReference type="Proteomes" id="UP000319212">
    <property type="component" value="Unassembled WGS sequence"/>
</dbReference>
<name>A0A502DZJ7_9BURK</name>